<name>A0ACD3R3Y8_LARCR</name>
<dbReference type="Proteomes" id="UP000793456">
    <property type="component" value="Chromosome XI"/>
</dbReference>
<gene>
    <name evidence="1" type="ORF">E3U43_018508</name>
</gene>
<reference evidence="1" key="1">
    <citation type="submission" date="2018-11" db="EMBL/GenBank/DDBJ databases">
        <title>The sequence and de novo assembly of Larimichthys crocea genome using PacBio and Hi-C technologies.</title>
        <authorList>
            <person name="Xu P."/>
            <person name="Chen B."/>
            <person name="Zhou Z."/>
            <person name="Ke Q."/>
            <person name="Wu Y."/>
            <person name="Bai H."/>
            <person name="Pu F."/>
        </authorList>
    </citation>
    <scope>NUCLEOTIDE SEQUENCE</scope>
    <source>
        <tissue evidence="1">Muscle</tissue>
    </source>
</reference>
<dbReference type="EMBL" id="CM011684">
    <property type="protein sequence ID" value="TMS13433.1"/>
    <property type="molecule type" value="Genomic_DNA"/>
</dbReference>
<sequence length="511" mass="57718">MASLSQEHHYGLSCGKNNKNSSNRTLYHVKLTDTAIRALEAYQNLKGSLPSEPSICFKGNQGYIKIPAPTPESPSALRVFSFYLSSDSKDQPQASFDCIHQYVSSDGREQLEGQGIIQDKITVCATDDSYQMTRERMSQVEKDSWSRSAIEIKPGATHPSKCVKFHKRPAPLSTSDSGFHKQSTAVNNRRNGGMATPTQKPFRERIIHLLALKPYRKPELLLWLERERAGPKDKAELGSCSRMSATNRGIFKQMCRCLKTSEDATPHHSTVKNPAVKRSVPFDSPERLAVKRQRPVDQRLQQQPTANGLLNNKGHEVATPTFNPSFHTKTEFQQTSNHTGNRNGLPGGHSSFPLMHKLSSTSDTPVSESREQEPKVSSHQPSQGDSDCAHQQLANSQHRKKKSKKHKDKERERLKDNKGSEWLETSPDLKQKTDKLDNPDITNAVVSEEKPDYVLTYGTIMNLEQRQRYQADFCAEYDEYKNLHSRIATITHMFVQLGSKIKSLSPWHTRI</sequence>
<proteinExistence type="predicted"/>
<protein>
    <submittedName>
        <fullName evidence="1">Uncharacterized protein</fullName>
    </submittedName>
</protein>
<comment type="caution">
    <text evidence="1">The sequence shown here is derived from an EMBL/GenBank/DDBJ whole genome shotgun (WGS) entry which is preliminary data.</text>
</comment>
<organism evidence="1 2">
    <name type="scientific">Larimichthys crocea</name>
    <name type="common">Large yellow croaker</name>
    <name type="synonym">Pseudosciaena crocea</name>
    <dbReference type="NCBI Taxonomy" id="215358"/>
    <lineage>
        <taxon>Eukaryota</taxon>
        <taxon>Metazoa</taxon>
        <taxon>Chordata</taxon>
        <taxon>Craniata</taxon>
        <taxon>Vertebrata</taxon>
        <taxon>Euteleostomi</taxon>
        <taxon>Actinopterygii</taxon>
        <taxon>Neopterygii</taxon>
        <taxon>Teleostei</taxon>
        <taxon>Neoteleostei</taxon>
        <taxon>Acanthomorphata</taxon>
        <taxon>Eupercaria</taxon>
        <taxon>Sciaenidae</taxon>
        <taxon>Larimichthys</taxon>
    </lineage>
</organism>
<accession>A0ACD3R3Y8</accession>
<evidence type="ECO:0000313" key="1">
    <source>
        <dbReference type="EMBL" id="TMS13433.1"/>
    </source>
</evidence>
<evidence type="ECO:0000313" key="2">
    <source>
        <dbReference type="Proteomes" id="UP000793456"/>
    </source>
</evidence>
<keyword evidence="2" id="KW-1185">Reference proteome</keyword>